<name>A0A8H7KF73_AGABI</name>
<dbReference type="AlphaFoldDB" id="A0A8H7KF73"/>
<gene>
    <name evidence="1" type="ORF">Agabi119p4_6858</name>
</gene>
<protein>
    <submittedName>
        <fullName evidence="1">Uncharacterized protein</fullName>
    </submittedName>
</protein>
<evidence type="ECO:0000313" key="2">
    <source>
        <dbReference type="Proteomes" id="UP000629468"/>
    </source>
</evidence>
<reference evidence="1 2" key="1">
    <citation type="journal article" name="Sci. Rep.">
        <title>Telomere-to-telomere assembled and centromere annotated genomes of the two main subspecies of the button mushroom Agaricus bisporus reveal especially polymorphic chromosome ends.</title>
        <authorList>
            <person name="Sonnenberg A.S.M."/>
            <person name="Sedaghat-Telgerd N."/>
            <person name="Lavrijssen B."/>
            <person name="Ohm R.A."/>
            <person name="Hendrickx P.M."/>
            <person name="Scholtmeijer K."/>
            <person name="Baars J.J.P."/>
            <person name="van Peer A."/>
        </authorList>
    </citation>
    <scope>NUCLEOTIDE SEQUENCE [LARGE SCALE GENOMIC DNA]</scope>
    <source>
        <strain evidence="1 2">H119_p4</strain>
    </source>
</reference>
<evidence type="ECO:0000313" key="1">
    <source>
        <dbReference type="EMBL" id="KAF7770884.1"/>
    </source>
</evidence>
<comment type="caution">
    <text evidence="1">The sequence shown here is derived from an EMBL/GenBank/DDBJ whole genome shotgun (WGS) entry which is preliminary data.</text>
</comment>
<accession>A0A8H7KF73</accession>
<sequence length="82" mass="8956">MGLNPRILLDLTINDGKIVCGSSDRTRALPWSIHLGPTAAGGSTIDLLIWWMPCKIRESGESRFVSASERVDYPLSMARVGV</sequence>
<proteinExistence type="predicted"/>
<dbReference type="EMBL" id="JABXXO010000009">
    <property type="protein sequence ID" value="KAF7770884.1"/>
    <property type="molecule type" value="Genomic_DNA"/>
</dbReference>
<organism evidence="1 2">
    <name type="scientific">Agaricus bisporus var. burnettii</name>
    <dbReference type="NCBI Taxonomy" id="192524"/>
    <lineage>
        <taxon>Eukaryota</taxon>
        <taxon>Fungi</taxon>
        <taxon>Dikarya</taxon>
        <taxon>Basidiomycota</taxon>
        <taxon>Agaricomycotina</taxon>
        <taxon>Agaricomycetes</taxon>
        <taxon>Agaricomycetidae</taxon>
        <taxon>Agaricales</taxon>
        <taxon>Agaricineae</taxon>
        <taxon>Agaricaceae</taxon>
        <taxon>Agaricus</taxon>
    </lineage>
</organism>
<dbReference type="Proteomes" id="UP000629468">
    <property type="component" value="Unassembled WGS sequence"/>
</dbReference>